<dbReference type="InterPro" id="IPR000157">
    <property type="entry name" value="TIR_dom"/>
</dbReference>
<evidence type="ECO:0000256" key="2">
    <source>
        <dbReference type="ARBA" id="ARBA00011982"/>
    </source>
</evidence>
<protein>
    <recommendedName>
        <fullName evidence="2">ADP-ribosyl cyclase/cyclic ADP-ribose hydrolase</fullName>
        <ecNumber evidence="2">3.2.2.6</ecNumber>
    </recommendedName>
</protein>
<comment type="subcellular location">
    <subcellularLocation>
        <location evidence="1">Membrane</location>
        <topology evidence="1">Peripheral membrane protein</topology>
    </subcellularLocation>
</comment>
<keyword evidence="3" id="KW-0433">Leucine-rich repeat</keyword>
<dbReference type="InterPro" id="IPR036390">
    <property type="entry name" value="WH_DNA-bd_sf"/>
</dbReference>
<evidence type="ECO:0000256" key="1">
    <source>
        <dbReference type="ARBA" id="ARBA00004170"/>
    </source>
</evidence>
<evidence type="ECO:0000259" key="9">
    <source>
        <dbReference type="PROSITE" id="PS50104"/>
    </source>
</evidence>
<dbReference type="InterPro" id="IPR002182">
    <property type="entry name" value="NB-ARC"/>
</dbReference>
<keyword evidence="5" id="KW-0520">NAD</keyword>
<dbReference type="FunFam" id="1.10.8.430:FF:000002">
    <property type="entry name" value="Disease resistance protein (TIR-NBS-LRR class)"/>
    <property type="match status" value="1"/>
</dbReference>
<dbReference type="Pfam" id="PF01582">
    <property type="entry name" value="TIR"/>
    <property type="match status" value="1"/>
</dbReference>
<evidence type="ECO:0000313" key="10">
    <source>
        <dbReference type="EMBL" id="KAL3351336.1"/>
    </source>
</evidence>
<dbReference type="GO" id="GO:0005524">
    <property type="term" value="F:ATP binding"/>
    <property type="evidence" value="ECO:0007669"/>
    <property type="project" value="UniProtKB-KW"/>
</dbReference>
<dbReference type="PROSITE" id="PS50104">
    <property type="entry name" value="TIR"/>
    <property type="match status" value="1"/>
</dbReference>
<dbReference type="InterPro" id="IPR027417">
    <property type="entry name" value="P-loop_NTPase"/>
</dbReference>
<dbReference type="AlphaFoldDB" id="A0ABD2T5D7"/>
<evidence type="ECO:0000256" key="7">
    <source>
        <dbReference type="ARBA" id="ARBA00023136"/>
    </source>
</evidence>
<evidence type="ECO:0000256" key="8">
    <source>
        <dbReference type="ARBA" id="ARBA00047304"/>
    </source>
</evidence>
<dbReference type="SUPFAM" id="SSF52200">
    <property type="entry name" value="Toll/Interleukin receptor TIR domain"/>
    <property type="match status" value="1"/>
</dbReference>
<dbReference type="GO" id="GO:0006952">
    <property type="term" value="P:defense response"/>
    <property type="evidence" value="ECO:0007669"/>
    <property type="project" value="UniProtKB-KW"/>
</dbReference>
<comment type="catalytic activity">
    <reaction evidence="8">
        <text>NAD(+) + H2O = ADP-D-ribose + nicotinamide + H(+)</text>
        <dbReference type="Rhea" id="RHEA:16301"/>
        <dbReference type="ChEBI" id="CHEBI:15377"/>
        <dbReference type="ChEBI" id="CHEBI:15378"/>
        <dbReference type="ChEBI" id="CHEBI:17154"/>
        <dbReference type="ChEBI" id="CHEBI:57540"/>
        <dbReference type="ChEBI" id="CHEBI:57967"/>
        <dbReference type="EC" id="3.2.2.6"/>
    </reaction>
    <physiologicalReaction direction="left-to-right" evidence="8">
        <dbReference type="Rhea" id="RHEA:16302"/>
    </physiologicalReaction>
</comment>
<name>A0ABD2T5D7_9SOLN</name>
<comment type="caution">
    <text evidence="10">The sequence shown here is derived from an EMBL/GenBank/DDBJ whole genome shotgun (WGS) entry which is preliminary data.</text>
</comment>
<keyword evidence="11" id="KW-1185">Reference proteome</keyword>
<keyword evidence="6" id="KW-0175">Coiled coil</keyword>
<dbReference type="EMBL" id="JBJKTR010000012">
    <property type="protein sequence ID" value="KAL3351336.1"/>
    <property type="molecule type" value="Genomic_DNA"/>
</dbReference>
<dbReference type="FunFam" id="3.40.50.10140:FF:000007">
    <property type="entry name" value="Disease resistance protein (TIR-NBS-LRR class)"/>
    <property type="match status" value="1"/>
</dbReference>
<dbReference type="Pfam" id="PF00931">
    <property type="entry name" value="NB-ARC"/>
    <property type="match status" value="1"/>
</dbReference>
<sequence>MSHASSSKICKYDVFLSFRGEDTRRKFVSHLYNSLELRGIRTFKDDERLERGKSISDELLKAIQESKFAIVIFSKSYASSRWCLEELAHIIKCKKELEQIVIPVFYDVSPSDVRHQNPLFADSFSQHKDDMEKVQRWRGAFVEAGKISGYHLLNFKDEAECVKKLVDDIFPKSLQIISPFPESLVGMKSQVDKVTSLLDMESNDVRSIGIWGMGGIGKTEIANVLHQRYRHQFEADCFLGDVGKLHQKKGLTWLQQVVICKLLGEKLTLTSEHEGMNILKNMLRWKKVLFTIDDVNHQEQLEFLVGEPEWFGRGSRIILTARDKHLLISHVGDNVYEVQLLSEDEALELFSRHAFREKSPKEDFLELSRQVVKYAGGLPLALKVLGSSFYRRDKKHWRHIIDRLKRIPDKDILGKLRLSFDGLDKDEKELFLDIAFLDIAYCGGFNFHFCVESVLRDPSRGFLIDYLVEKSLLSINISNIFVMHNMIRKMGENVIREEYANSRIWLPEEVYDLFKGKLITEMVESLCIREDYYFEDDFDNYSNIFKRMQSLRILIVGDGAFSTNCTITYLPSSLRFIKWWGYPSISLPESFEASQLVVLCLFRSRLVELWPISKVTLSYKY</sequence>
<dbReference type="SUPFAM" id="SSF52540">
    <property type="entry name" value="P-loop containing nucleoside triphosphate hydrolases"/>
    <property type="match status" value="1"/>
</dbReference>
<evidence type="ECO:0000256" key="5">
    <source>
        <dbReference type="ARBA" id="ARBA00023027"/>
    </source>
</evidence>
<dbReference type="EC" id="3.2.2.6" evidence="2"/>
<dbReference type="Gene3D" id="3.40.50.300">
    <property type="entry name" value="P-loop containing nucleotide triphosphate hydrolases"/>
    <property type="match status" value="1"/>
</dbReference>
<reference evidence="10 11" key="1">
    <citation type="submission" date="2024-05" db="EMBL/GenBank/DDBJ databases">
        <title>De novo assembly of an allotetraploid wild potato.</title>
        <authorList>
            <person name="Hosaka A.J."/>
        </authorList>
    </citation>
    <scope>NUCLEOTIDE SEQUENCE [LARGE SCALE GENOMIC DNA]</scope>
    <source>
        <tissue evidence="10">Young leaves</tissue>
    </source>
</reference>
<organism evidence="10 11">
    <name type="scientific">Solanum stoloniferum</name>
    <dbReference type="NCBI Taxonomy" id="62892"/>
    <lineage>
        <taxon>Eukaryota</taxon>
        <taxon>Viridiplantae</taxon>
        <taxon>Streptophyta</taxon>
        <taxon>Embryophyta</taxon>
        <taxon>Tracheophyta</taxon>
        <taxon>Spermatophyta</taxon>
        <taxon>Magnoliopsida</taxon>
        <taxon>eudicotyledons</taxon>
        <taxon>Gunneridae</taxon>
        <taxon>Pentapetalae</taxon>
        <taxon>asterids</taxon>
        <taxon>lamiids</taxon>
        <taxon>Solanales</taxon>
        <taxon>Solanaceae</taxon>
        <taxon>Solanoideae</taxon>
        <taxon>Solaneae</taxon>
        <taxon>Solanum</taxon>
    </lineage>
</organism>
<evidence type="ECO:0000256" key="6">
    <source>
        <dbReference type="ARBA" id="ARBA00023054"/>
    </source>
</evidence>
<dbReference type="PRINTS" id="PR00364">
    <property type="entry name" value="DISEASERSIST"/>
</dbReference>
<feature type="domain" description="TIR" evidence="9">
    <location>
        <begin position="10"/>
        <end position="173"/>
    </location>
</feature>
<evidence type="ECO:0000256" key="4">
    <source>
        <dbReference type="ARBA" id="ARBA00022821"/>
    </source>
</evidence>
<dbReference type="GO" id="GO:0061809">
    <property type="term" value="F:NAD+ nucleosidase activity, cyclic ADP-ribose generating"/>
    <property type="evidence" value="ECO:0007669"/>
    <property type="project" value="UniProtKB-EC"/>
</dbReference>
<evidence type="ECO:0000256" key="3">
    <source>
        <dbReference type="ARBA" id="ARBA00022614"/>
    </source>
</evidence>
<dbReference type="PANTHER" id="PTHR11017">
    <property type="entry name" value="LEUCINE-RICH REPEAT-CONTAINING PROTEIN"/>
    <property type="match status" value="1"/>
</dbReference>
<dbReference type="SMART" id="SM00255">
    <property type="entry name" value="TIR"/>
    <property type="match status" value="1"/>
</dbReference>
<keyword evidence="4" id="KW-0611">Plant defense</keyword>
<dbReference type="Gene3D" id="1.10.8.430">
    <property type="entry name" value="Helical domain of apoptotic protease-activating factors"/>
    <property type="match status" value="1"/>
</dbReference>
<dbReference type="GO" id="GO:0016020">
    <property type="term" value="C:membrane"/>
    <property type="evidence" value="ECO:0007669"/>
    <property type="project" value="UniProtKB-SubCell"/>
</dbReference>
<proteinExistence type="predicted"/>
<evidence type="ECO:0000313" key="11">
    <source>
        <dbReference type="Proteomes" id="UP001627284"/>
    </source>
</evidence>
<dbReference type="PANTHER" id="PTHR11017:SF392">
    <property type="entry name" value="ADP-RIBOSYL CYCLASE_CYCLIC ADP-RIBOSE HYDROLASE"/>
    <property type="match status" value="1"/>
</dbReference>
<dbReference type="SUPFAM" id="SSF46785">
    <property type="entry name" value="Winged helix' DNA-binding domain"/>
    <property type="match status" value="1"/>
</dbReference>
<gene>
    <name evidence="10" type="ORF">AABB24_019760</name>
</gene>
<keyword evidence="7" id="KW-0472">Membrane</keyword>
<dbReference type="InterPro" id="IPR044974">
    <property type="entry name" value="Disease_R_plants"/>
</dbReference>
<dbReference type="Proteomes" id="UP001627284">
    <property type="component" value="Unassembled WGS sequence"/>
</dbReference>
<dbReference type="EMBL" id="JBJKTR010000012">
    <property type="protein sequence ID" value="KAL3351335.1"/>
    <property type="molecule type" value="Genomic_DNA"/>
</dbReference>
<dbReference type="InterPro" id="IPR035897">
    <property type="entry name" value="Toll_tir_struct_dom_sf"/>
</dbReference>
<accession>A0ABD2T5D7</accession>
<dbReference type="InterPro" id="IPR042197">
    <property type="entry name" value="Apaf_helical"/>
</dbReference>
<dbReference type="Gene3D" id="3.40.50.10140">
    <property type="entry name" value="Toll/interleukin-1 receptor homology (TIR) domain"/>
    <property type="match status" value="1"/>
</dbReference>